<gene>
    <name evidence="12" type="ORF">TheveDRAFT_0113</name>
</gene>
<protein>
    <recommendedName>
        <fullName evidence="4">hydroxyethylthiazole kinase</fullName>
        <ecNumber evidence="4">2.7.1.50</ecNumber>
    </recommendedName>
</protein>
<evidence type="ECO:0000256" key="11">
    <source>
        <dbReference type="ARBA" id="ARBA00022977"/>
    </source>
</evidence>
<comment type="cofactor">
    <cofactor evidence="2">
        <name>Mg(2+)</name>
        <dbReference type="ChEBI" id="CHEBI:18420"/>
    </cofactor>
</comment>
<evidence type="ECO:0000256" key="10">
    <source>
        <dbReference type="ARBA" id="ARBA00022842"/>
    </source>
</evidence>
<keyword evidence="10" id="KW-0460">Magnesium</keyword>
<keyword evidence="9" id="KW-0067">ATP-binding</keyword>
<evidence type="ECO:0000256" key="8">
    <source>
        <dbReference type="ARBA" id="ARBA00022777"/>
    </source>
</evidence>
<evidence type="ECO:0000256" key="6">
    <source>
        <dbReference type="ARBA" id="ARBA00022723"/>
    </source>
</evidence>
<dbReference type="Gene3D" id="3.40.1190.20">
    <property type="match status" value="1"/>
</dbReference>
<evidence type="ECO:0000313" key="12">
    <source>
        <dbReference type="EMBL" id="EHM09301.1"/>
    </source>
</evidence>
<evidence type="ECO:0000256" key="7">
    <source>
        <dbReference type="ARBA" id="ARBA00022741"/>
    </source>
</evidence>
<evidence type="ECO:0000256" key="5">
    <source>
        <dbReference type="ARBA" id="ARBA00022679"/>
    </source>
</evidence>
<dbReference type="EMBL" id="CM001377">
    <property type="protein sequence ID" value="EHM09301.1"/>
    <property type="molecule type" value="Genomic_DNA"/>
</dbReference>
<dbReference type="eggNOG" id="COG2145">
    <property type="taxonomic scope" value="Bacteria"/>
</dbReference>
<proteinExistence type="predicted"/>
<reference evidence="12 13" key="1">
    <citation type="submission" date="2011-10" db="EMBL/GenBank/DDBJ databases">
        <title>The Noncontiguous Finished genome of Thermanaerovibrio velox DSM 12556.</title>
        <authorList>
            <consortium name="US DOE Joint Genome Institute (JGI-PGF)"/>
            <person name="Lucas S."/>
            <person name="Copeland A."/>
            <person name="Lapidus A."/>
            <person name="Glavina del Rio T."/>
            <person name="Dalin E."/>
            <person name="Tice H."/>
            <person name="Bruce D."/>
            <person name="Goodwin L."/>
            <person name="Pitluck S."/>
            <person name="Peters L."/>
            <person name="Mikhailova N."/>
            <person name="Teshima H."/>
            <person name="Kyrpides N."/>
            <person name="Mavromatis K."/>
            <person name="Ivanova N."/>
            <person name="Markowitz V."/>
            <person name="Cheng J.-F."/>
            <person name="Hugenholtz P."/>
            <person name="Woyke T."/>
            <person name="Wu D."/>
            <person name="Spring S."/>
            <person name="Brambilla E.-M."/>
            <person name="Klenk H.-P."/>
            <person name="Eisen J.A."/>
        </authorList>
    </citation>
    <scope>NUCLEOTIDE SEQUENCE [LARGE SCALE GENOMIC DNA]</scope>
    <source>
        <strain evidence="12 13">DSM 12556</strain>
    </source>
</reference>
<dbReference type="GO" id="GO:0009229">
    <property type="term" value="P:thiamine diphosphate biosynthetic process"/>
    <property type="evidence" value="ECO:0007669"/>
    <property type="project" value="UniProtKB-UniPathway"/>
</dbReference>
<evidence type="ECO:0000256" key="2">
    <source>
        <dbReference type="ARBA" id="ARBA00001946"/>
    </source>
</evidence>
<keyword evidence="5" id="KW-0808">Transferase</keyword>
<dbReference type="UniPathway" id="UPA00060">
    <property type="reaction ID" value="UER00139"/>
</dbReference>
<evidence type="ECO:0000256" key="3">
    <source>
        <dbReference type="ARBA" id="ARBA00004868"/>
    </source>
</evidence>
<name>H0UN22_9BACT</name>
<dbReference type="InterPro" id="IPR029056">
    <property type="entry name" value="Ribokinase-like"/>
</dbReference>
<keyword evidence="13" id="KW-1185">Reference proteome</keyword>
<dbReference type="EC" id="2.7.1.50" evidence="4"/>
<dbReference type="STRING" id="926567.TheveDRAFT_0113"/>
<comment type="catalytic activity">
    <reaction evidence="1">
        <text>5-(2-hydroxyethyl)-4-methylthiazole + ATP = 4-methyl-5-(2-phosphooxyethyl)-thiazole + ADP + H(+)</text>
        <dbReference type="Rhea" id="RHEA:24212"/>
        <dbReference type="ChEBI" id="CHEBI:15378"/>
        <dbReference type="ChEBI" id="CHEBI:17957"/>
        <dbReference type="ChEBI" id="CHEBI:30616"/>
        <dbReference type="ChEBI" id="CHEBI:58296"/>
        <dbReference type="ChEBI" id="CHEBI:456216"/>
        <dbReference type="EC" id="2.7.1.50"/>
    </reaction>
</comment>
<keyword evidence="7" id="KW-0547">Nucleotide-binding</keyword>
<evidence type="ECO:0000256" key="9">
    <source>
        <dbReference type="ARBA" id="ARBA00022840"/>
    </source>
</evidence>
<dbReference type="AlphaFoldDB" id="H0UN22"/>
<dbReference type="GO" id="GO:0005524">
    <property type="term" value="F:ATP binding"/>
    <property type="evidence" value="ECO:0007669"/>
    <property type="project" value="UniProtKB-KW"/>
</dbReference>
<dbReference type="PRINTS" id="PR01099">
    <property type="entry name" value="HYETHTZKNASE"/>
</dbReference>
<dbReference type="Proteomes" id="UP000005730">
    <property type="component" value="Chromosome"/>
</dbReference>
<dbReference type="InterPro" id="IPR000417">
    <property type="entry name" value="Hyethyz_kinase"/>
</dbReference>
<keyword evidence="11" id="KW-0784">Thiamine biosynthesis</keyword>
<evidence type="ECO:0000256" key="1">
    <source>
        <dbReference type="ARBA" id="ARBA00001771"/>
    </source>
</evidence>
<comment type="pathway">
    <text evidence="3">Cofactor biosynthesis; thiamine diphosphate biosynthesis; 4-methyl-5-(2-phosphoethyl)-thiazole from 5-(2-hydroxyethyl)-4-methylthiazole: step 1/1.</text>
</comment>
<dbReference type="HOGENOM" id="CLU_019943_0_0_0"/>
<organism evidence="12 13">
    <name type="scientific">Thermanaerovibrio velox DSM 12556</name>
    <dbReference type="NCBI Taxonomy" id="926567"/>
    <lineage>
        <taxon>Bacteria</taxon>
        <taxon>Thermotogati</taxon>
        <taxon>Synergistota</taxon>
        <taxon>Synergistia</taxon>
        <taxon>Synergistales</taxon>
        <taxon>Synergistaceae</taxon>
        <taxon>Thermanaerovibrio</taxon>
    </lineage>
</organism>
<dbReference type="GO" id="GO:0000287">
    <property type="term" value="F:magnesium ion binding"/>
    <property type="evidence" value="ECO:0007669"/>
    <property type="project" value="InterPro"/>
</dbReference>
<keyword evidence="6" id="KW-0479">Metal-binding</keyword>
<dbReference type="Pfam" id="PF02110">
    <property type="entry name" value="HK"/>
    <property type="match status" value="1"/>
</dbReference>
<dbReference type="GO" id="GO:0009228">
    <property type="term" value="P:thiamine biosynthetic process"/>
    <property type="evidence" value="ECO:0007669"/>
    <property type="project" value="UniProtKB-KW"/>
</dbReference>
<sequence>MDGREIQRIAQEAARRSPLVHHVTNRVACTLQAKACYALNGRAIMTDLPSELPEASAMAQAGVINLGTPGEQSERAYDLMAKLFSAQGKPFLLDPVGCSSFEGRLRRGLSICGMGPHLVKGNYGEVISLAWRRCLEASGVDAGALGEMEPREVAKLALGLSEKLRCCVVATGRVDLVAFDGRATAITGGSPMGAAVPGLGCALGSIMACAMGAGVEPHRAAIWGCGLLKGAAIWAEAKDPDLGPEGFLGHVLDFLSLCRKRPMGDVFDCLEVVEC</sequence>
<dbReference type="GO" id="GO:0004417">
    <property type="term" value="F:hydroxyethylthiazole kinase activity"/>
    <property type="evidence" value="ECO:0007669"/>
    <property type="project" value="UniProtKB-EC"/>
</dbReference>
<evidence type="ECO:0000256" key="4">
    <source>
        <dbReference type="ARBA" id="ARBA00012129"/>
    </source>
</evidence>
<accession>H0UN22</accession>
<dbReference type="SUPFAM" id="SSF53613">
    <property type="entry name" value="Ribokinase-like"/>
    <property type="match status" value="1"/>
</dbReference>
<keyword evidence="8 12" id="KW-0418">Kinase</keyword>
<evidence type="ECO:0000313" key="13">
    <source>
        <dbReference type="Proteomes" id="UP000005730"/>
    </source>
</evidence>